<dbReference type="InterPro" id="IPR030378">
    <property type="entry name" value="G_CP_dom"/>
</dbReference>
<keyword evidence="9 10" id="KW-0342">GTP-binding</keyword>
<comment type="similarity">
    <text evidence="10">Belongs to the TRAFAC class YlqF/YawG GTPase family. RsgA subfamily.</text>
</comment>
<feature type="binding site" evidence="10">
    <location>
        <position position="247"/>
    </location>
    <ligand>
        <name>Zn(2+)</name>
        <dbReference type="ChEBI" id="CHEBI:29105"/>
    </ligand>
</feature>
<dbReference type="Pfam" id="PF03193">
    <property type="entry name" value="RsgA_GTPase"/>
    <property type="match status" value="1"/>
</dbReference>
<evidence type="ECO:0000256" key="4">
    <source>
        <dbReference type="ARBA" id="ARBA00022730"/>
    </source>
</evidence>
<dbReference type="OrthoDB" id="9809485at2"/>
<dbReference type="GO" id="GO:0005525">
    <property type="term" value="F:GTP binding"/>
    <property type="evidence" value="ECO:0007669"/>
    <property type="project" value="UniProtKB-UniRule"/>
</dbReference>
<keyword evidence="1 10" id="KW-0963">Cytoplasm</keyword>
<keyword evidence="4 10" id="KW-0699">rRNA-binding</keyword>
<dbReference type="GO" id="GO:0042274">
    <property type="term" value="P:ribosomal small subunit biogenesis"/>
    <property type="evidence" value="ECO:0007669"/>
    <property type="project" value="UniProtKB-UniRule"/>
</dbReference>
<evidence type="ECO:0000256" key="8">
    <source>
        <dbReference type="ARBA" id="ARBA00022884"/>
    </source>
</evidence>
<keyword evidence="6 10" id="KW-0378">Hydrolase</keyword>
<protein>
    <recommendedName>
        <fullName evidence="10">Small ribosomal subunit biogenesis GTPase RsgA</fullName>
        <ecNumber evidence="10">3.6.1.-</ecNumber>
    </recommendedName>
</protein>
<keyword evidence="5 10" id="KW-0547">Nucleotide-binding</keyword>
<accession>A0A0K9GS04</accession>
<evidence type="ECO:0000256" key="7">
    <source>
        <dbReference type="ARBA" id="ARBA00022833"/>
    </source>
</evidence>
<evidence type="ECO:0000313" key="14">
    <source>
        <dbReference type="Proteomes" id="UP000037146"/>
    </source>
</evidence>
<dbReference type="InterPro" id="IPR012340">
    <property type="entry name" value="NA-bd_OB-fold"/>
</dbReference>
<dbReference type="EMBL" id="LFZW01000001">
    <property type="protein sequence ID" value="KMY49401.1"/>
    <property type="molecule type" value="Genomic_DNA"/>
</dbReference>
<comment type="subunit">
    <text evidence="10">Monomer. Associates with 30S ribosomal subunit, binds 16S rRNA.</text>
</comment>
<feature type="binding site" evidence="10">
    <location>
        <position position="252"/>
    </location>
    <ligand>
        <name>Zn(2+)</name>
        <dbReference type="ChEBI" id="CHEBI:29105"/>
    </ligand>
</feature>
<dbReference type="Proteomes" id="UP000037146">
    <property type="component" value="Unassembled WGS sequence"/>
</dbReference>
<dbReference type="SUPFAM" id="SSF52540">
    <property type="entry name" value="P-loop containing nucleoside triphosphate hydrolases"/>
    <property type="match status" value="1"/>
</dbReference>
<evidence type="ECO:0000256" key="10">
    <source>
        <dbReference type="HAMAP-Rule" id="MF_01820"/>
    </source>
</evidence>
<evidence type="ECO:0000256" key="1">
    <source>
        <dbReference type="ARBA" id="ARBA00022490"/>
    </source>
</evidence>
<dbReference type="SUPFAM" id="SSF50249">
    <property type="entry name" value="Nucleic acid-binding proteins"/>
    <property type="match status" value="1"/>
</dbReference>
<evidence type="ECO:0000256" key="3">
    <source>
        <dbReference type="ARBA" id="ARBA00022723"/>
    </source>
</evidence>
<evidence type="ECO:0000313" key="13">
    <source>
        <dbReference type="EMBL" id="KMY49401.1"/>
    </source>
</evidence>
<dbReference type="GO" id="GO:0019843">
    <property type="term" value="F:rRNA binding"/>
    <property type="evidence" value="ECO:0007669"/>
    <property type="project" value="UniProtKB-KW"/>
</dbReference>
<dbReference type="RefSeq" id="WP_049680733.1">
    <property type="nucleotide sequence ID" value="NZ_LFZW01000001.1"/>
</dbReference>
<gene>
    <name evidence="10" type="primary">rsgA</name>
    <name evidence="13" type="ORF">AC625_07505</name>
</gene>
<dbReference type="STRING" id="1679170.AC625_07505"/>
<evidence type="ECO:0000256" key="6">
    <source>
        <dbReference type="ARBA" id="ARBA00022801"/>
    </source>
</evidence>
<dbReference type="InterPro" id="IPR004881">
    <property type="entry name" value="Ribosome_biogen_GTPase_RsgA"/>
</dbReference>
<dbReference type="Gene3D" id="3.40.50.300">
    <property type="entry name" value="P-loop containing nucleotide triphosphate hydrolases"/>
    <property type="match status" value="1"/>
</dbReference>
<dbReference type="NCBIfam" id="TIGR00157">
    <property type="entry name" value="ribosome small subunit-dependent GTPase A"/>
    <property type="match status" value="1"/>
</dbReference>
<organism evidence="13 14">
    <name type="scientific">Peribacillus loiseleuriae</name>
    <dbReference type="NCBI Taxonomy" id="1679170"/>
    <lineage>
        <taxon>Bacteria</taxon>
        <taxon>Bacillati</taxon>
        <taxon>Bacillota</taxon>
        <taxon>Bacilli</taxon>
        <taxon>Bacillales</taxon>
        <taxon>Bacillaceae</taxon>
        <taxon>Peribacillus</taxon>
    </lineage>
</organism>
<comment type="cofactor">
    <cofactor evidence="10">
        <name>Zn(2+)</name>
        <dbReference type="ChEBI" id="CHEBI:29105"/>
    </cofactor>
    <text evidence="10">Binds 1 zinc ion per subunit.</text>
</comment>
<dbReference type="CDD" id="cd04466">
    <property type="entry name" value="S1_YloQ_GTPase"/>
    <property type="match status" value="1"/>
</dbReference>
<dbReference type="Gene3D" id="2.40.50.140">
    <property type="entry name" value="Nucleic acid-binding proteins"/>
    <property type="match status" value="1"/>
</dbReference>
<feature type="binding site" evidence="10">
    <location>
        <position position="254"/>
    </location>
    <ligand>
        <name>Zn(2+)</name>
        <dbReference type="ChEBI" id="CHEBI:29105"/>
    </ligand>
</feature>
<reference evidence="14" key="1">
    <citation type="submission" date="2015-07" db="EMBL/GenBank/DDBJ databases">
        <title>Genome sequencing project for genomic taxonomy and phylogenomics of Bacillus-like bacteria.</title>
        <authorList>
            <person name="Liu B."/>
            <person name="Wang J."/>
            <person name="Zhu Y."/>
            <person name="Liu G."/>
            <person name="Chen Q."/>
            <person name="Chen Z."/>
            <person name="Lan J."/>
            <person name="Che J."/>
            <person name="Ge C."/>
            <person name="Shi H."/>
            <person name="Pan Z."/>
            <person name="Liu X."/>
        </authorList>
    </citation>
    <scope>NUCLEOTIDE SEQUENCE [LARGE SCALE GENOMIC DNA]</scope>
    <source>
        <strain evidence="14">FJAT-27997</strain>
    </source>
</reference>
<dbReference type="InterPro" id="IPR027417">
    <property type="entry name" value="P-loop_NTPase"/>
</dbReference>
<keyword evidence="2 10" id="KW-0690">Ribosome biogenesis</keyword>
<keyword evidence="7 10" id="KW-0862">Zinc</keyword>
<name>A0A0K9GS04_9BACI</name>
<dbReference type="PROSITE" id="PS50936">
    <property type="entry name" value="ENGC_GTPASE"/>
    <property type="match status" value="1"/>
</dbReference>
<comment type="subcellular location">
    <subcellularLocation>
        <location evidence="10">Cytoplasm</location>
    </subcellularLocation>
</comment>
<feature type="binding site" evidence="10">
    <location>
        <begin position="166"/>
        <end position="174"/>
    </location>
    <ligand>
        <name>GTP</name>
        <dbReference type="ChEBI" id="CHEBI:37565"/>
    </ligand>
</feature>
<evidence type="ECO:0000259" key="12">
    <source>
        <dbReference type="PROSITE" id="PS51721"/>
    </source>
</evidence>
<evidence type="ECO:0000256" key="2">
    <source>
        <dbReference type="ARBA" id="ARBA00022517"/>
    </source>
</evidence>
<dbReference type="PROSITE" id="PS51721">
    <property type="entry name" value="G_CP"/>
    <property type="match status" value="1"/>
</dbReference>
<dbReference type="GO" id="GO:0005737">
    <property type="term" value="C:cytoplasm"/>
    <property type="evidence" value="ECO:0007669"/>
    <property type="project" value="UniProtKB-SubCell"/>
</dbReference>
<dbReference type="Pfam" id="PF16745">
    <property type="entry name" value="RsgA_N"/>
    <property type="match status" value="1"/>
</dbReference>
<dbReference type="EC" id="3.6.1.-" evidence="10"/>
<dbReference type="CDD" id="cd01854">
    <property type="entry name" value="YjeQ_EngC"/>
    <property type="match status" value="1"/>
</dbReference>
<dbReference type="InterPro" id="IPR010914">
    <property type="entry name" value="RsgA_GTPase_dom"/>
</dbReference>
<feature type="binding site" evidence="10">
    <location>
        <begin position="112"/>
        <end position="115"/>
    </location>
    <ligand>
        <name>GTP</name>
        <dbReference type="ChEBI" id="CHEBI:37565"/>
    </ligand>
</feature>
<feature type="domain" description="CP-type G" evidence="12">
    <location>
        <begin position="63"/>
        <end position="223"/>
    </location>
</feature>
<keyword evidence="8 10" id="KW-0694">RNA-binding</keyword>
<keyword evidence="3 10" id="KW-0479">Metal-binding</keyword>
<dbReference type="GO" id="GO:0046872">
    <property type="term" value="F:metal ion binding"/>
    <property type="evidence" value="ECO:0007669"/>
    <property type="project" value="UniProtKB-KW"/>
</dbReference>
<dbReference type="Gene3D" id="1.10.40.50">
    <property type="entry name" value="Probable gtpase engc, domain 3"/>
    <property type="match status" value="1"/>
</dbReference>
<dbReference type="InterPro" id="IPR031944">
    <property type="entry name" value="RsgA_N"/>
</dbReference>
<evidence type="ECO:0000259" key="11">
    <source>
        <dbReference type="PROSITE" id="PS50936"/>
    </source>
</evidence>
<dbReference type="PANTHER" id="PTHR32120:SF11">
    <property type="entry name" value="SMALL RIBOSOMAL SUBUNIT BIOGENESIS GTPASE RSGA 1, MITOCHONDRIAL-RELATED"/>
    <property type="match status" value="1"/>
</dbReference>
<evidence type="ECO:0000256" key="5">
    <source>
        <dbReference type="ARBA" id="ARBA00022741"/>
    </source>
</evidence>
<comment type="caution">
    <text evidence="13">The sequence shown here is derived from an EMBL/GenBank/DDBJ whole genome shotgun (WGS) entry which is preliminary data.</text>
</comment>
<dbReference type="PATRIC" id="fig|1679170.3.peg.1610"/>
<dbReference type="GO" id="GO:0003924">
    <property type="term" value="F:GTPase activity"/>
    <property type="evidence" value="ECO:0007669"/>
    <property type="project" value="UniProtKB-UniRule"/>
</dbReference>
<comment type="function">
    <text evidence="10">One of several proteins that assist in the late maturation steps of the functional core of the 30S ribosomal subunit. Helps release RbfA from mature subunits. May play a role in the assembly of ribosomal proteins into the subunit. Circularly permuted GTPase that catalyzes slow GTP hydrolysis, GTPase activity is stimulated by the 30S ribosomal subunit.</text>
</comment>
<feature type="domain" description="EngC GTPase" evidence="11">
    <location>
        <begin position="72"/>
        <end position="221"/>
    </location>
</feature>
<keyword evidence="14" id="KW-1185">Reference proteome</keyword>
<proteinExistence type="inferred from homology"/>
<dbReference type="AlphaFoldDB" id="A0A0K9GS04"/>
<feature type="binding site" evidence="10">
    <location>
        <position position="260"/>
    </location>
    <ligand>
        <name>Zn(2+)</name>
        <dbReference type="ChEBI" id="CHEBI:29105"/>
    </ligand>
</feature>
<evidence type="ECO:0000256" key="9">
    <source>
        <dbReference type="ARBA" id="ARBA00023134"/>
    </source>
</evidence>
<dbReference type="HAMAP" id="MF_01820">
    <property type="entry name" value="GTPase_RsgA"/>
    <property type="match status" value="1"/>
</dbReference>
<dbReference type="PANTHER" id="PTHR32120">
    <property type="entry name" value="SMALL RIBOSOMAL SUBUNIT BIOGENESIS GTPASE RSGA"/>
    <property type="match status" value="1"/>
</dbReference>
<sequence length="293" mass="32771">MPEGKIIKALSGFYYVLDGEEVIQCRGRGVFRKRKITPLVGDSVVYQAEKPTDGYVIEIKDRKNELVRPPIANIDQAILVFSAVEPDFSTTLLDRFLVAIEDNEIEPIIIISKIDLVVEAKKASLDQYMRDYQEIGYTVIKTSSITSDGIEALLPHLAGKTSVFAGQSGVGKSSLLNTINPELSLETNDISSHLGRGKHTTRHVELIHVGSGLVADTPGFSSLEFMDIEVERLAYCFPEIYQAGEKCKYRGCLHDKEPKCAVKEGVAQGEIPSYRHKHYLQILEEIKDRKPRY</sequence>